<dbReference type="AlphaFoldDB" id="A0A194WXQ7"/>
<dbReference type="GO" id="GO:0008270">
    <property type="term" value="F:zinc ion binding"/>
    <property type="evidence" value="ECO:0007669"/>
    <property type="project" value="UniProtKB-KW"/>
</dbReference>
<dbReference type="PANTHER" id="PTHR10622">
    <property type="entry name" value="HET DOMAIN-CONTAINING PROTEIN"/>
    <property type="match status" value="1"/>
</dbReference>
<organism evidence="7 8">
    <name type="scientific">Mollisia scopiformis</name>
    <name type="common">Conifer needle endophyte fungus</name>
    <name type="synonym">Phialocephala scopiformis</name>
    <dbReference type="NCBI Taxonomy" id="149040"/>
    <lineage>
        <taxon>Eukaryota</taxon>
        <taxon>Fungi</taxon>
        <taxon>Dikarya</taxon>
        <taxon>Ascomycota</taxon>
        <taxon>Pezizomycotina</taxon>
        <taxon>Leotiomycetes</taxon>
        <taxon>Helotiales</taxon>
        <taxon>Mollisiaceae</taxon>
        <taxon>Mollisia</taxon>
    </lineage>
</organism>
<evidence type="ECO:0000256" key="5">
    <source>
        <dbReference type="SAM" id="MobiDB-lite"/>
    </source>
</evidence>
<reference evidence="7 8" key="1">
    <citation type="submission" date="2015-10" db="EMBL/GenBank/DDBJ databases">
        <title>Full genome of DAOMC 229536 Phialocephala scopiformis, a fungal endophyte of spruce producing the potent anti-insectan compound rugulosin.</title>
        <authorList>
            <consortium name="DOE Joint Genome Institute"/>
            <person name="Walker A.K."/>
            <person name="Frasz S.L."/>
            <person name="Seifert K.A."/>
            <person name="Miller J.D."/>
            <person name="Mondo S.J."/>
            <person name="Labutti K."/>
            <person name="Lipzen A."/>
            <person name="Dockter R."/>
            <person name="Kennedy M."/>
            <person name="Grigoriev I.V."/>
            <person name="Spatafora J.W."/>
        </authorList>
    </citation>
    <scope>NUCLEOTIDE SEQUENCE [LARGE SCALE GENOMIC DNA]</scope>
    <source>
        <strain evidence="7 8">CBS 120377</strain>
    </source>
</reference>
<dbReference type="PROSITE" id="PS50135">
    <property type="entry name" value="ZF_ZZ_2"/>
    <property type="match status" value="1"/>
</dbReference>
<dbReference type="Pfam" id="PF26640">
    <property type="entry name" value="DUF8212"/>
    <property type="match status" value="1"/>
</dbReference>
<sequence>MRLINTWSLELEEFFDNEIPPYAILSHRWQPDEVSFQDMQNGTGNLRAGFTKIELVCGEASRRRLDYVWVDTVCIDKTSSAELSEAINSMYRWYKKAEICCVFLFDVGSRSPVSDQLFCNACWWSRGWTLQELIAPSEVAFFDSSWNFLGTKESLQLEISEITGIDVKTLAGKYLERRSIAERMSWASKRSTTRLEDRAYCLLGLFGVNMPLLYGEGERAFIRLQEEIMKHSDDHSLFAWSFSGGGYRGLLAQSPAEFDCPHIMVAQDRMNRTPYSITNMGLSIEFQMKQWAMDTYFVTLDCQYDRGHGPRVGIFLRQLKENNQMARVTFDGSSLRAMALVRSAFKPKSIYVRQTVFRMSPPPVKKYGFWLRTLPTIIKIQSRSHNEEHILKTVTSWNTWNSTERFIQIPVGQHGTAGVFLYRSSEKEFSIMKLGFDSEFRPVCLLGGPAWGPSAASYVLEKNMDLPDKFILHDKWLDTGDNNWVFPGERTRGLLTEKFRTKISIQEGRMSDDPAWIVDIEQLDNDLLGRGPRHEGVQCDGCWTENMRGTRYKCRVCPDFDFCENCYSTARLNHPISHTFKTFRKPGDADEDDKTLASNASTEKTGESEDLGEIRTRFDQILSISNNRLSMVPDQESQNGPTLDSKGIQHAGNRTVEDTSFK</sequence>
<evidence type="ECO:0000256" key="1">
    <source>
        <dbReference type="ARBA" id="ARBA00022723"/>
    </source>
</evidence>
<dbReference type="Pfam" id="PF00569">
    <property type="entry name" value="ZZ"/>
    <property type="match status" value="1"/>
</dbReference>
<dbReference type="Pfam" id="PF06985">
    <property type="entry name" value="HET"/>
    <property type="match status" value="1"/>
</dbReference>
<proteinExistence type="predicted"/>
<dbReference type="STRING" id="149040.A0A194WXQ7"/>
<dbReference type="SUPFAM" id="SSF57850">
    <property type="entry name" value="RING/U-box"/>
    <property type="match status" value="1"/>
</dbReference>
<dbReference type="EMBL" id="KQ947423">
    <property type="protein sequence ID" value="KUJ12715.1"/>
    <property type="molecule type" value="Genomic_DNA"/>
</dbReference>
<dbReference type="RefSeq" id="XP_018067070.1">
    <property type="nucleotide sequence ID" value="XM_018209690.1"/>
</dbReference>
<dbReference type="PROSITE" id="PS01357">
    <property type="entry name" value="ZF_ZZ_1"/>
    <property type="match status" value="1"/>
</dbReference>
<gene>
    <name evidence="7" type="ORF">LY89DRAFT_592296</name>
</gene>
<keyword evidence="3" id="KW-0862">Zinc</keyword>
<evidence type="ECO:0000256" key="4">
    <source>
        <dbReference type="PROSITE-ProRule" id="PRU00228"/>
    </source>
</evidence>
<keyword evidence="8" id="KW-1185">Reference proteome</keyword>
<dbReference type="OrthoDB" id="674604at2759"/>
<feature type="region of interest" description="Disordered" evidence="5">
    <location>
        <begin position="583"/>
        <end position="611"/>
    </location>
</feature>
<dbReference type="SMART" id="SM00291">
    <property type="entry name" value="ZnF_ZZ"/>
    <property type="match status" value="1"/>
</dbReference>
<evidence type="ECO:0000313" key="7">
    <source>
        <dbReference type="EMBL" id="KUJ12715.1"/>
    </source>
</evidence>
<dbReference type="InParanoid" id="A0A194WXQ7"/>
<dbReference type="InterPro" id="IPR043145">
    <property type="entry name" value="Znf_ZZ_sf"/>
</dbReference>
<dbReference type="InterPro" id="IPR000433">
    <property type="entry name" value="Znf_ZZ"/>
</dbReference>
<evidence type="ECO:0000259" key="6">
    <source>
        <dbReference type="PROSITE" id="PS50135"/>
    </source>
</evidence>
<dbReference type="GeneID" id="28819416"/>
<dbReference type="InterPro" id="IPR058525">
    <property type="entry name" value="DUF8212"/>
</dbReference>
<feature type="compositionally biased region" description="Polar residues" evidence="5">
    <location>
        <begin position="626"/>
        <end position="642"/>
    </location>
</feature>
<feature type="region of interest" description="Disordered" evidence="5">
    <location>
        <begin position="626"/>
        <end position="662"/>
    </location>
</feature>
<dbReference type="Gene3D" id="3.30.60.90">
    <property type="match status" value="1"/>
</dbReference>
<dbReference type="KEGG" id="psco:LY89DRAFT_592296"/>
<name>A0A194WXQ7_MOLSC</name>
<feature type="domain" description="ZZ-type" evidence="6">
    <location>
        <begin position="534"/>
        <end position="588"/>
    </location>
</feature>
<evidence type="ECO:0000313" key="8">
    <source>
        <dbReference type="Proteomes" id="UP000070700"/>
    </source>
</evidence>
<evidence type="ECO:0000256" key="2">
    <source>
        <dbReference type="ARBA" id="ARBA00022771"/>
    </source>
</evidence>
<dbReference type="CDD" id="cd02249">
    <property type="entry name" value="ZZ"/>
    <property type="match status" value="1"/>
</dbReference>
<protein>
    <submittedName>
        <fullName evidence="7">HET-domain-containing protein</fullName>
    </submittedName>
</protein>
<accession>A0A194WXQ7</accession>
<dbReference type="InterPro" id="IPR010730">
    <property type="entry name" value="HET"/>
</dbReference>
<keyword evidence="2 4" id="KW-0863">Zinc-finger</keyword>
<keyword evidence="1" id="KW-0479">Metal-binding</keyword>
<dbReference type="PANTHER" id="PTHR10622:SF10">
    <property type="entry name" value="HET DOMAIN-CONTAINING PROTEIN"/>
    <property type="match status" value="1"/>
</dbReference>
<evidence type="ECO:0000256" key="3">
    <source>
        <dbReference type="ARBA" id="ARBA00022833"/>
    </source>
</evidence>
<dbReference type="Proteomes" id="UP000070700">
    <property type="component" value="Unassembled WGS sequence"/>
</dbReference>